<organism evidence="1 2">
    <name type="scientific">Paenibacillus filicis</name>
    <dbReference type="NCBI Taxonomy" id="669464"/>
    <lineage>
        <taxon>Bacteria</taxon>
        <taxon>Bacillati</taxon>
        <taxon>Bacillota</taxon>
        <taxon>Bacilli</taxon>
        <taxon>Bacillales</taxon>
        <taxon>Paenibacillaceae</taxon>
        <taxon>Paenibacillus</taxon>
    </lineage>
</organism>
<keyword evidence="2" id="KW-1185">Reference proteome</keyword>
<dbReference type="EMBL" id="JBBPCC010000008">
    <property type="protein sequence ID" value="MEK8129021.1"/>
    <property type="molecule type" value="Genomic_DNA"/>
</dbReference>
<comment type="caution">
    <text evidence="1">The sequence shown here is derived from an EMBL/GenBank/DDBJ whole genome shotgun (WGS) entry which is preliminary data.</text>
</comment>
<evidence type="ECO:0000313" key="1">
    <source>
        <dbReference type="EMBL" id="MEK8129021.1"/>
    </source>
</evidence>
<dbReference type="RefSeq" id="WP_341416120.1">
    <property type="nucleotide sequence ID" value="NZ_JBBPCC010000008.1"/>
</dbReference>
<dbReference type="Proteomes" id="UP001469365">
    <property type="component" value="Unassembled WGS sequence"/>
</dbReference>
<name>A0ABU9DJH5_9BACL</name>
<sequence length="93" mass="10662">MLKKHPQAILFSGHTHWELAAAHNYYGGDGEEPAIFNAASVAYLWTDEDEHKDGSQGYYVEVYPDYVRVKGRDFEQGTWVREAQFQVKLPSGR</sequence>
<accession>A0ABU9DJH5</accession>
<proteinExistence type="predicted"/>
<gene>
    <name evidence="1" type="ORF">WMW72_14045</name>
</gene>
<evidence type="ECO:0008006" key="3">
    <source>
        <dbReference type="Google" id="ProtNLM"/>
    </source>
</evidence>
<protein>
    <recommendedName>
        <fullName evidence="3">Calcineurin-like phosphoesterase domain-containing protein</fullName>
    </recommendedName>
</protein>
<reference evidence="1 2" key="1">
    <citation type="submission" date="2024-04" db="EMBL/GenBank/DDBJ databases">
        <title>draft genome sequnece of Paenibacillus filicis.</title>
        <authorList>
            <person name="Kim D.-U."/>
        </authorList>
    </citation>
    <scope>NUCLEOTIDE SEQUENCE [LARGE SCALE GENOMIC DNA]</scope>
    <source>
        <strain evidence="1 2">KACC14197</strain>
    </source>
</reference>
<evidence type="ECO:0000313" key="2">
    <source>
        <dbReference type="Proteomes" id="UP001469365"/>
    </source>
</evidence>